<keyword evidence="3 7" id="KW-0812">Transmembrane</keyword>
<feature type="compositionally biased region" description="Polar residues" evidence="6">
    <location>
        <begin position="1"/>
        <end position="11"/>
    </location>
</feature>
<dbReference type="InterPro" id="IPR002797">
    <property type="entry name" value="Polysacc_synth"/>
</dbReference>
<comment type="subcellular location">
    <subcellularLocation>
        <location evidence="1">Cell membrane</location>
        <topology evidence="1">Multi-pass membrane protein</topology>
    </subcellularLocation>
</comment>
<name>A0A6P1C7S5_RHITR</name>
<protein>
    <submittedName>
        <fullName evidence="8">Lipopolysaccharide biosynthesis protein</fullName>
    </submittedName>
</protein>
<evidence type="ECO:0000256" key="3">
    <source>
        <dbReference type="ARBA" id="ARBA00022692"/>
    </source>
</evidence>
<feature type="transmembrane region" description="Helical" evidence="7">
    <location>
        <begin position="411"/>
        <end position="430"/>
    </location>
</feature>
<evidence type="ECO:0000256" key="4">
    <source>
        <dbReference type="ARBA" id="ARBA00022989"/>
    </source>
</evidence>
<feature type="transmembrane region" description="Helical" evidence="7">
    <location>
        <begin position="47"/>
        <end position="70"/>
    </location>
</feature>
<feature type="transmembrane region" description="Helical" evidence="7">
    <location>
        <begin position="195"/>
        <end position="213"/>
    </location>
</feature>
<feature type="transmembrane region" description="Helical" evidence="7">
    <location>
        <begin position="436"/>
        <end position="454"/>
    </location>
</feature>
<feature type="transmembrane region" description="Helical" evidence="7">
    <location>
        <begin position="126"/>
        <end position="150"/>
    </location>
</feature>
<keyword evidence="4 7" id="KW-1133">Transmembrane helix</keyword>
<evidence type="ECO:0000313" key="9">
    <source>
        <dbReference type="Proteomes" id="UP000471190"/>
    </source>
</evidence>
<feature type="transmembrane region" description="Helical" evidence="7">
    <location>
        <begin position="82"/>
        <end position="106"/>
    </location>
</feature>
<evidence type="ECO:0000256" key="6">
    <source>
        <dbReference type="SAM" id="MobiDB-lite"/>
    </source>
</evidence>
<gene>
    <name evidence="8" type="ORF">GXW80_14915</name>
</gene>
<evidence type="ECO:0000256" key="5">
    <source>
        <dbReference type="ARBA" id="ARBA00023136"/>
    </source>
</evidence>
<evidence type="ECO:0000256" key="2">
    <source>
        <dbReference type="ARBA" id="ARBA00022475"/>
    </source>
</evidence>
<keyword evidence="2" id="KW-1003">Cell membrane</keyword>
<reference evidence="8 9" key="1">
    <citation type="submission" date="2020-02" db="EMBL/GenBank/DDBJ databases">
        <title>Draft genome sequence of Rhizobium tropici.</title>
        <authorList>
            <person name="Khayi S."/>
            <person name="Jemo M."/>
        </authorList>
    </citation>
    <scope>NUCLEOTIDE SEQUENCE [LARGE SCALE GENOMIC DNA]</scope>
    <source>
        <strain evidence="8 9">A12</strain>
    </source>
</reference>
<feature type="transmembrane region" description="Helical" evidence="7">
    <location>
        <begin position="339"/>
        <end position="366"/>
    </location>
</feature>
<dbReference type="Proteomes" id="UP000471190">
    <property type="component" value="Unassembled WGS sequence"/>
</dbReference>
<evidence type="ECO:0000256" key="7">
    <source>
        <dbReference type="SAM" id="Phobius"/>
    </source>
</evidence>
<dbReference type="AlphaFoldDB" id="A0A6P1C7S5"/>
<feature type="transmembrane region" description="Helical" evidence="7">
    <location>
        <begin position="156"/>
        <end position="175"/>
    </location>
</feature>
<evidence type="ECO:0000313" key="8">
    <source>
        <dbReference type="EMBL" id="NEV12282.1"/>
    </source>
</evidence>
<sequence>MGHSVDSNQHGNRPLSEKAGSSDTLSTETPPPASNLRLSIGALARSGAVAGVIKLASAGLSFLMFVAVAMTTDERQFGLYSAAYAGASLVSFFAIVGQQSAVLRFWPQYAGNNDLNSANGMMARSILVALIGLASFSLLILIIGLLPFAGAQMPEWLPICVATMVLAFALGWSEFVACALRAKNALIFALLPRDVLWRAVAIPVFVLAHFMQLKMSAVAATYLTAGLLLLMIAPQTFVLFRDTIRAQRGPLTIEQKTEFKTVTLGLWGVTALPPALSQASTLLVAAILGPEAAGAIFVADRTMRLVVLALNGINQALAPQISAAFYTGDKAHVQRITSLAALGGFIIALCVLVSFLIFGDLILSIFNHAYATPTMQVTLIIFGIGATIGTACGPTEILMQLTGLQHALFKLLVIVNTFGLCATAVLTYWLGPIGAALAIAGTIIVWCVTAVFIARRTIGINPSILGFLAGEDALAARSFLKGRS</sequence>
<dbReference type="EMBL" id="JAADZA010000014">
    <property type="protein sequence ID" value="NEV12282.1"/>
    <property type="molecule type" value="Genomic_DNA"/>
</dbReference>
<dbReference type="InterPro" id="IPR050833">
    <property type="entry name" value="Poly_Biosynth_Transport"/>
</dbReference>
<dbReference type="Pfam" id="PF01943">
    <property type="entry name" value="Polysacc_synt"/>
    <property type="match status" value="1"/>
</dbReference>
<feature type="region of interest" description="Disordered" evidence="6">
    <location>
        <begin position="1"/>
        <end position="31"/>
    </location>
</feature>
<comment type="caution">
    <text evidence="8">The sequence shown here is derived from an EMBL/GenBank/DDBJ whole genome shotgun (WGS) entry which is preliminary data.</text>
</comment>
<dbReference type="GO" id="GO:0005886">
    <property type="term" value="C:plasma membrane"/>
    <property type="evidence" value="ECO:0007669"/>
    <property type="project" value="UniProtKB-SubCell"/>
</dbReference>
<proteinExistence type="predicted"/>
<dbReference type="PANTHER" id="PTHR30250:SF11">
    <property type="entry name" value="O-ANTIGEN TRANSPORTER-RELATED"/>
    <property type="match status" value="1"/>
</dbReference>
<feature type="transmembrane region" description="Helical" evidence="7">
    <location>
        <begin position="219"/>
        <end position="240"/>
    </location>
</feature>
<organism evidence="8 9">
    <name type="scientific">Rhizobium tropici</name>
    <dbReference type="NCBI Taxonomy" id="398"/>
    <lineage>
        <taxon>Bacteria</taxon>
        <taxon>Pseudomonadati</taxon>
        <taxon>Pseudomonadota</taxon>
        <taxon>Alphaproteobacteria</taxon>
        <taxon>Hyphomicrobiales</taxon>
        <taxon>Rhizobiaceae</taxon>
        <taxon>Rhizobium/Agrobacterium group</taxon>
        <taxon>Rhizobium</taxon>
    </lineage>
</organism>
<accession>A0A6P1C7S5</accession>
<evidence type="ECO:0000256" key="1">
    <source>
        <dbReference type="ARBA" id="ARBA00004651"/>
    </source>
</evidence>
<feature type="transmembrane region" description="Helical" evidence="7">
    <location>
        <begin position="378"/>
        <end position="399"/>
    </location>
</feature>
<keyword evidence="5 7" id="KW-0472">Membrane</keyword>
<dbReference type="PANTHER" id="PTHR30250">
    <property type="entry name" value="PST FAMILY PREDICTED COLANIC ACID TRANSPORTER"/>
    <property type="match status" value="1"/>
</dbReference>
<feature type="compositionally biased region" description="Polar residues" evidence="6">
    <location>
        <begin position="19"/>
        <end position="28"/>
    </location>
</feature>